<dbReference type="AlphaFoldDB" id="A0A977L1A6"/>
<keyword evidence="2" id="KW-0812">Transmembrane</keyword>
<organism evidence="3">
    <name type="scientific">Woronichinia naegeliana WA131</name>
    <dbReference type="NCBI Taxonomy" id="2824559"/>
    <lineage>
        <taxon>Bacteria</taxon>
        <taxon>Bacillati</taxon>
        <taxon>Cyanobacteriota</taxon>
        <taxon>Cyanophyceae</taxon>
        <taxon>Synechococcales</taxon>
        <taxon>Coelosphaeriaceae</taxon>
        <taxon>Woronichinia</taxon>
    </lineage>
</organism>
<evidence type="ECO:0000256" key="2">
    <source>
        <dbReference type="SAM" id="Phobius"/>
    </source>
</evidence>
<evidence type="ECO:0000256" key="1">
    <source>
        <dbReference type="SAM" id="Coils"/>
    </source>
</evidence>
<sequence length="195" mass="22668">MPEENQADYRFIWEKLVVQQSVESEERLWGMLAYAKYKLEKDRWFTKIPNPSREQIDAFHALYDDEKLNELMRSAQQILLDYAEEYAEAELQEQLGRYKNEVLSTELQGVKSELTQEIKKTRINLTNLFLPIVQSIVASIIFAIGLFGIALLVRFLAPDSNPGQLIKFFFASEQYKLCVIDKTKTDGVDTKKCFP</sequence>
<evidence type="ECO:0000313" key="3">
    <source>
        <dbReference type="EMBL" id="UXE63664.1"/>
    </source>
</evidence>
<proteinExistence type="predicted"/>
<dbReference type="KEGG" id="wna:KA717_14355"/>
<dbReference type="EMBL" id="CP073041">
    <property type="protein sequence ID" value="UXE63664.1"/>
    <property type="molecule type" value="Genomic_DNA"/>
</dbReference>
<gene>
    <name evidence="3" type="ORF">KA717_14355</name>
</gene>
<name>A0A977L1A6_9CYAN</name>
<dbReference type="Proteomes" id="UP001065613">
    <property type="component" value="Chromosome"/>
</dbReference>
<reference evidence="3" key="1">
    <citation type="submission" date="2021-04" db="EMBL/GenBank/DDBJ databases">
        <title>Genome sequence of Woronichinia naegeliana from Washington state freshwater lake bloom.</title>
        <authorList>
            <person name="Dreher T.W."/>
        </authorList>
    </citation>
    <scope>NUCLEOTIDE SEQUENCE</scope>
    <source>
        <strain evidence="3">WA131</strain>
    </source>
</reference>
<keyword evidence="2" id="KW-0472">Membrane</keyword>
<feature type="coiled-coil region" evidence="1">
    <location>
        <begin position="72"/>
        <end position="108"/>
    </location>
</feature>
<keyword evidence="1" id="KW-0175">Coiled coil</keyword>
<keyword evidence="2" id="KW-1133">Transmembrane helix</keyword>
<accession>A0A977L1A6</accession>
<protein>
    <submittedName>
        <fullName evidence="3">Uncharacterized protein</fullName>
    </submittedName>
</protein>
<feature type="transmembrane region" description="Helical" evidence="2">
    <location>
        <begin position="128"/>
        <end position="153"/>
    </location>
</feature>